<accession>A0A8D5JWI8</accession>
<dbReference type="KEGG" id="mpau:ZMTM_13980"/>
<feature type="transmembrane region" description="Helical" evidence="1">
    <location>
        <begin position="113"/>
        <end position="130"/>
    </location>
</feature>
<name>A0A8D5JWI8_9PROT</name>
<organism evidence="2 3">
    <name type="scientific">Methyloradius palustris</name>
    <dbReference type="NCBI Taxonomy" id="2778876"/>
    <lineage>
        <taxon>Bacteria</taxon>
        <taxon>Pseudomonadati</taxon>
        <taxon>Pseudomonadota</taxon>
        <taxon>Betaproteobacteria</taxon>
        <taxon>Nitrosomonadales</taxon>
        <taxon>Methylophilaceae</taxon>
        <taxon>Methyloradius</taxon>
    </lineage>
</organism>
<dbReference type="RefSeq" id="WP_221763262.1">
    <property type="nucleotide sequence ID" value="NZ_AP024110.1"/>
</dbReference>
<proteinExistence type="predicted"/>
<dbReference type="InterPro" id="IPR021306">
    <property type="entry name" value="DUF2878"/>
</dbReference>
<dbReference type="PROSITE" id="PS51257">
    <property type="entry name" value="PROKAR_LIPOPROTEIN"/>
    <property type="match status" value="1"/>
</dbReference>
<evidence type="ECO:0000313" key="2">
    <source>
        <dbReference type="EMBL" id="BCM25139.1"/>
    </source>
</evidence>
<feature type="transmembrane region" description="Helical" evidence="1">
    <location>
        <begin position="142"/>
        <end position="163"/>
    </location>
</feature>
<feature type="transmembrane region" description="Helical" evidence="1">
    <location>
        <begin position="12"/>
        <end position="40"/>
    </location>
</feature>
<reference evidence="2" key="1">
    <citation type="journal article" date="2021" name="Arch. Microbiol.">
        <title>Methyloradius palustris gen. nov., sp. nov., a methanol-oxidizing bacterium isolated from snow.</title>
        <authorList>
            <person name="Miyadera T."/>
            <person name="Kojima H."/>
            <person name="Fukui M."/>
        </authorList>
    </citation>
    <scope>NUCLEOTIDE SEQUENCE</scope>
    <source>
        <strain evidence="2">Zm11</strain>
    </source>
</reference>
<keyword evidence="1" id="KW-0472">Membrane</keyword>
<sequence>MGKLWINILGFQVAWFACVLGAANGLPWLGPLATLPVAALHLFQAKAKRAELLLMLFTVTVGSVFDQSLLTAGLIHYPQTTMPEYLLPLWMLALWLGFSTTLNVSLRWMRQHVAIASLFGLIGGPLAYISGQKLGAMQLLEFNTLMIVLAIGWALIVPALLLISTKLDGYAETNDGAAHV</sequence>
<feature type="transmembrane region" description="Helical" evidence="1">
    <location>
        <begin position="52"/>
        <end position="75"/>
    </location>
</feature>
<keyword evidence="3" id="KW-1185">Reference proteome</keyword>
<gene>
    <name evidence="2" type="ORF">ZMTM_13980</name>
</gene>
<keyword evidence="1" id="KW-0812">Transmembrane</keyword>
<keyword evidence="1" id="KW-1133">Transmembrane helix</keyword>
<feature type="transmembrane region" description="Helical" evidence="1">
    <location>
        <begin position="87"/>
        <end position="106"/>
    </location>
</feature>
<dbReference type="Pfam" id="PF11086">
    <property type="entry name" value="DUF2878"/>
    <property type="match status" value="1"/>
</dbReference>
<protein>
    <submittedName>
        <fullName evidence="2">Membrane protein</fullName>
    </submittedName>
</protein>
<evidence type="ECO:0000313" key="3">
    <source>
        <dbReference type="Proteomes" id="UP000826722"/>
    </source>
</evidence>
<dbReference type="EMBL" id="AP024110">
    <property type="protein sequence ID" value="BCM25139.1"/>
    <property type="molecule type" value="Genomic_DNA"/>
</dbReference>
<dbReference type="AlphaFoldDB" id="A0A8D5JWI8"/>
<evidence type="ECO:0000256" key="1">
    <source>
        <dbReference type="SAM" id="Phobius"/>
    </source>
</evidence>
<dbReference type="Proteomes" id="UP000826722">
    <property type="component" value="Chromosome"/>
</dbReference>